<evidence type="ECO:0000256" key="5">
    <source>
        <dbReference type="SAM" id="MobiDB-lite"/>
    </source>
</evidence>
<feature type="transmembrane region" description="Helical" evidence="6">
    <location>
        <begin position="98"/>
        <end position="117"/>
    </location>
</feature>
<dbReference type="CDD" id="cd17321">
    <property type="entry name" value="MFS_MMR_MDR_like"/>
    <property type="match status" value="1"/>
</dbReference>
<protein>
    <submittedName>
        <fullName evidence="8">EmrB/QacA subfamily drug resistance transporter</fullName>
    </submittedName>
</protein>
<evidence type="ECO:0000313" key="8">
    <source>
        <dbReference type="EMBL" id="RKR95840.1"/>
    </source>
</evidence>
<feature type="transmembrane region" description="Helical" evidence="6">
    <location>
        <begin position="69"/>
        <end position="86"/>
    </location>
</feature>
<gene>
    <name evidence="8" type="ORF">DFJ75_2667</name>
</gene>
<evidence type="ECO:0000256" key="4">
    <source>
        <dbReference type="ARBA" id="ARBA00023136"/>
    </source>
</evidence>
<dbReference type="InterPro" id="IPR020846">
    <property type="entry name" value="MFS_dom"/>
</dbReference>
<feature type="transmembrane region" description="Helical" evidence="6">
    <location>
        <begin position="292"/>
        <end position="311"/>
    </location>
</feature>
<dbReference type="Gene3D" id="1.20.1720.10">
    <property type="entry name" value="Multidrug resistance protein D"/>
    <property type="match status" value="2"/>
</dbReference>
<feature type="transmembrane region" description="Helical" evidence="6">
    <location>
        <begin position="387"/>
        <end position="410"/>
    </location>
</feature>
<dbReference type="PRINTS" id="PR01036">
    <property type="entry name" value="TCRTETB"/>
</dbReference>
<feature type="region of interest" description="Disordered" evidence="5">
    <location>
        <begin position="575"/>
        <end position="594"/>
    </location>
</feature>
<feature type="transmembrane region" description="Helical" evidence="6">
    <location>
        <begin position="362"/>
        <end position="381"/>
    </location>
</feature>
<dbReference type="Pfam" id="PF07690">
    <property type="entry name" value="MFS_1"/>
    <property type="match status" value="1"/>
</dbReference>
<comment type="caution">
    <text evidence="8">The sequence shown here is derived from an EMBL/GenBank/DDBJ whole genome shotgun (WGS) entry which is preliminary data.</text>
</comment>
<feature type="transmembrane region" description="Helical" evidence="6">
    <location>
        <begin position="123"/>
        <end position="144"/>
    </location>
</feature>
<feature type="transmembrane region" description="Helical" evidence="6">
    <location>
        <begin position="186"/>
        <end position="209"/>
    </location>
</feature>
<feature type="region of interest" description="Disordered" evidence="5">
    <location>
        <begin position="492"/>
        <end position="512"/>
    </location>
</feature>
<evidence type="ECO:0000259" key="7">
    <source>
        <dbReference type="PROSITE" id="PS50850"/>
    </source>
</evidence>
<dbReference type="EMBL" id="RBKV01000001">
    <property type="protein sequence ID" value="RKR95840.1"/>
    <property type="molecule type" value="Genomic_DNA"/>
</dbReference>
<evidence type="ECO:0000313" key="9">
    <source>
        <dbReference type="Proteomes" id="UP000274762"/>
    </source>
</evidence>
<dbReference type="InterPro" id="IPR011701">
    <property type="entry name" value="MFS"/>
</dbReference>
<dbReference type="PROSITE" id="PS50850">
    <property type="entry name" value="MFS"/>
    <property type="match status" value="1"/>
</dbReference>
<reference evidence="8 9" key="1">
    <citation type="submission" date="2018-10" db="EMBL/GenBank/DDBJ databases">
        <title>Sequencing the genomes of 1000 actinobacteria strains.</title>
        <authorList>
            <person name="Klenk H.-P."/>
        </authorList>
    </citation>
    <scope>NUCLEOTIDE SEQUENCE [LARGE SCALE GENOMIC DNA]</scope>
    <source>
        <strain evidence="8 9">DSM 44343</strain>
    </source>
</reference>
<feature type="transmembrane region" description="Helical" evidence="6">
    <location>
        <begin position="253"/>
        <end position="271"/>
    </location>
</feature>
<feature type="transmembrane region" description="Helical" evidence="6">
    <location>
        <begin position="30"/>
        <end position="54"/>
    </location>
</feature>
<proteinExistence type="predicted"/>
<evidence type="ECO:0000256" key="6">
    <source>
        <dbReference type="SAM" id="Phobius"/>
    </source>
</evidence>
<dbReference type="GO" id="GO:0005886">
    <property type="term" value="C:plasma membrane"/>
    <property type="evidence" value="ECO:0007669"/>
    <property type="project" value="UniProtKB-SubCell"/>
</dbReference>
<dbReference type="RefSeq" id="WP_062797766.1">
    <property type="nucleotide sequence ID" value="NZ_CBCRXS010000002.1"/>
</dbReference>
<feature type="transmembrane region" description="Helical" evidence="6">
    <location>
        <begin position="431"/>
        <end position="450"/>
    </location>
</feature>
<evidence type="ECO:0000256" key="3">
    <source>
        <dbReference type="ARBA" id="ARBA00022989"/>
    </source>
</evidence>
<sequence length="594" mass="61326">MRPRAPLPAPVTTPCCTKDPRGASSRRASWPALACCLIAVSMQMVDMTIVNIALPSLGSGLHASSGEQLLVLSAYTLAFACFLLTASRLGERWGRRRLFIGALAGFTVVSVLCGTATGATELIVLRAVQGACAALASAQTIAIISASFPKSRHPAVFGIYGATAGVAAMLGPTLGGLLISADVWGLGWRMIFLVNLPLGLIACVVGHRCLPALHATTRPGLDLPGVALSTTGLFLLVLPLAMGRERGWPTWHLWMLVGSVVVLCLFIVHQHRLGRRGGYPLLDLQLFTSRSFAVGSVLSLLFFGVFAAFFFTVSVTAQFGLGFSPLRTGLLTLPFAIGAAVGSVVSALLVRRIGALTLTTGAVLFSGSLVYTAVIIDPAAGIEVSSIILPLAVGGVAMGLFVAPLQATMLSDTSERTVGSASGTIPTVQQIGASVGMAVISLLFFAAVVAQSEQAVQEAQTSLSHSLGTSEVAPLARPFVVREFGRCATAQLGSAHPDTPGPGCPGADDAIQPYADGPRSAVAAQAEPDVSAAARQAASHTFLAAFTAVLWTLAAISVALAGLTLALRNHRRRQIDRQSAAQSAPTPAIGSGPR</sequence>
<feature type="transmembrane region" description="Helical" evidence="6">
    <location>
        <begin position="221"/>
        <end position="241"/>
    </location>
</feature>
<name>A0A495K3J5_WILMA</name>
<feature type="transmembrane region" description="Helical" evidence="6">
    <location>
        <begin position="542"/>
        <end position="567"/>
    </location>
</feature>
<keyword evidence="3 6" id="KW-1133">Transmembrane helix</keyword>
<dbReference type="AlphaFoldDB" id="A0A495K3J5"/>
<dbReference type="SUPFAM" id="SSF103473">
    <property type="entry name" value="MFS general substrate transporter"/>
    <property type="match status" value="1"/>
</dbReference>
<feature type="transmembrane region" description="Helical" evidence="6">
    <location>
        <begin position="156"/>
        <end position="180"/>
    </location>
</feature>
<dbReference type="PANTHER" id="PTHR42718:SF39">
    <property type="entry name" value="ACTINORHODIN TRANSPORTER-RELATED"/>
    <property type="match status" value="1"/>
</dbReference>
<feature type="domain" description="Major facilitator superfamily (MFS) profile" evidence="7">
    <location>
        <begin position="32"/>
        <end position="485"/>
    </location>
</feature>
<accession>A0A495K3J5</accession>
<comment type="subcellular location">
    <subcellularLocation>
        <location evidence="1">Cell membrane</location>
        <topology evidence="1">Multi-pass membrane protein</topology>
    </subcellularLocation>
</comment>
<keyword evidence="4 6" id="KW-0472">Membrane</keyword>
<evidence type="ECO:0000256" key="2">
    <source>
        <dbReference type="ARBA" id="ARBA00022692"/>
    </source>
</evidence>
<dbReference type="PANTHER" id="PTHR42718">
    <property type="entry name" value="MAJOR FACILITATOR SUPERFAMILY MULTIDRUG TRANSPORTER MFSC"/>
    <property type="match status" value="1"/>
</dbReference>
<dbReference type="Proteomes" id="UP000274762">
    <property type="component" value="Unassembled WGS sequence"/>
</dbReference>
<feature type="transmembrane region" description="Helical" evidence="6">
    <location>
        <begin position="331"/>
        <end position="350"/>
    </location>
</feature>
<keyword evidence="2 6" id="KW-0812">Transmembrane</keyword>
<dbReference type="InterPro" id="IPR036259">
    <property type="entry name" value="MFS_trans_sf"/>
</dbReference>
<evidence type="ECO:0000256" key="1">
    <source>
        <dbReference type="ARBA" id="ARBA00004651"/>
    </source>
</evidence>
<organism evidence="8 9">
    <name type="scientific">Williamsia marianensis</name>
    <dbReference type="NCBI Taxonomy" id="85044"/>
    <lineage>
        <taxon>Bacteria</taxon>
        <taxon>Bacillati</taxon>
        <taxon>Actinomycetota</taxon>
        <taxon>Actinomycetes</taxon>
        <taxon>Mycobacteriales</taxon>
        <taxon>Nocardiaceae</taxon>
        <taxon>Williamsia</taxon>
    </lineage>
</organism>
<dbReference type="GO" id="GO:0022857">
    <property type="term" value="F:transmembrane transporter activity"/>
    <property type="evidence" value="ECO:0007669"/>
    <property type="project" value="InterPro"/>
</dbReference>